<gene>
    <name evidence="3" type="primary">LOC108561178</name>
</gene>
<keyword evidence="3" id="KW-0418">Kinase</keyword>
<evidence type="ECO:0000313" key="3">
    <source>
        <dbReference type="RefSeq" id="XP_017774485.1"/>
    </source>
</evidence>
<dbReference type="GO" id="GO:0004674">
    <property type="term" value="F:protein serine/threonine kinase activity"/>
    <property type="evidence" value="ECO:0007669"/>
    <property type="project" value="UniProtKB-KW"/>
</dbReference>
<evidence type="ECO:0000313" key="2">
    <source>
        <dbReference type="Proteomes" id="UP000695000"/>
    </source>
</evidence>
<dbReference type="GeneID" id="108561178"/>
<name>A0ABM1MIT5_NICVS</name>
<evidence type="ECO:0000256" key="1">
    <source>
        <dbReference type="SAM" id="Phobius"/>
    </source>
</evidence>
<keyword evidence="3" id="KW-0723">Serine/threonine-protein kinase</keyword>
<keyword evidence="1" id="KW-1133">Transmembrane helix</keyword>
<keyword evidence="1" id="KW-0472">Membrane</keyword>
<dbReference type="PANTHER" id="PTHR13147">
    <property type="entry name" value="FOUR-JOINTED BOX PROTEIN 1"/>
    <property type="match status" value="1"/>
</dbReference>
<keyword evidence="3" id="KW-0808">Transferase</keyword>
<dbReference type="PANTHER" id="PTHR13147:SF5">
    <property type="entry name" value="FOUR-JOINTED BOX PROTEIN 1"/>
    <property type="match status" value="1"/>
</dbReference>
<feature type="transmembrane region" description="Helical" evidence="1">
    <location>
        <begin position="38"/>
        <end position="60"/>
    </location>
</feature>
<sequence length="422" mass="47046">MVNYNDLCCERPSKNNNLILPIWDKELLDKGSKKSPNYCLLSVFFAFVVGVSVGVFLPLIHTHSKKPTPIVVVEQSTSSSLILEEGGNGSAYETVSFVDRISRTGASVDGNIYWSESVESSLPAGYGRAAHEQWSGYVRGAVGVKLERGCGRMQNRLVTFQDGTRGCVRYRQNTDQIQGELFSFFLAQLLGIPNLAPSTVSVVDLKTPLWSGLSAEIASAQWATNRPIVLTKFIPDLDSSGIPALFRPLERHLNRNDVLNVSGDARALVELAQWSDLIVFDYLTANLDRVVNNLYNYQWNSNIMEAPAHNLARKLDTDLLVFLDNESGLLHGYRLLDKYEIYHTILLDNLCMFRKQTADAIRTLKRDGNVGDLLRTMFERTSAAPVRDVLPPLPPKSVKILNARIEKVHAQITKCEAIFGDT</sequence>
<organism evidence="2 3">
    <name type="scientific">Nicrophorus vespilloides</name>
    <name type="common">Boreal carrion beetle</name>
    <dbReference type="NCBI Taxonomy" id="110193"/>
    <lineage>
        <taxon>Eukaryota</taxon>
        <taxon>Metazoa</taxon>
        <taxon>Ecdysozoa</taxon>
        <taxon>Arthropoda</taxon>
        <taxon>Hexapoda</taxon>
        <taxon>Insecta</taxon>
        <taxon>Pterygota</taxon>
        <taxon>Neoptera</taxon>
        <taxon>Endopterygota</taxon>
        <taxon>Coleoptera</taxon>
        <taxon>Polyphaga</taxon>
        <taxon>Staphyliniformia</taxon>
        <taxon>Silphidae</taxon>
        <taxon>Nicrophorinae</taxon>
        <taxon>Nicrophorus</taxon>
    </lineage>
</organism>
<protein>
    <submittedName>
        <fullName evidence="3">Extracellular serine/threonine protein kinase four-jointed</fullName>
    </submittedName>
</protein>
<proteinExistence type="predicted"/>
<dbReference type="InterPro" id="IPR024868">
    <property type="entry name" value="FJX1/FJ"/>
</dbReference>
<dbReference type="Proteomes" id="UP000695000">
    <property type="component" value="Unplaced"/>
</dbReference>
<reference evidence="3" key="1">
    <citation type="submission" date="2025-08" db="UniProtKB">
        <authorList>
            <consortium name="RefSeq"/>
        </authorList>
    </citation>
    <scope>IDENTIFICATION</scope>
    <source>
        <tissue evidence="3">Whole Larva</tissue>
    </source>
</reference>
<keyword evidence="1" id="KW-0812">Transmembrane</keyword>
<accession>A0ABM1MIT5</accession>
<keyword evidence="2" id="KW-1185">Reference proteome</keyword>
<dbReference type="PRINTS" id="PR02072">
    <property type="entry name" value="4JOINTEDBOX1"/>
</dbReference>
<dbReference type="RefSeq" id="XP_017774485.1">
    <property type="nucleotide sequence ID" value="XM_017918996.1"/>
</dbReference>